<dbReference type="PROSITE" id="PS00678">
    <property type="entry name" value="WD_REPEATS_1"/>
    <property type="match status" value="2"/>
</dbReference>
<dbReference type="InterPro" id="IPR001680">
    <property type="entry name" value="WD40_rpt"/>
</dbReference>
<dbReference type="PROSITE" id="PS50082">
    <property type="entry name" value="WD_REPEATS_2"/>
    <property type="match status" value="3"/>
</dbReference>
<dbReference type="InterPro" id="IPR012972">
    <property type="entry name" value="NLE"/>
</dbReference>
<dbReference type="Gene3D" id="2.130.10.10">
    <property type="entry name" value="YVTN repeat-like/Quinoprotein amine dehydrogenase"/>
    <property type="match status" value="1"/>
</dbReference>
<feature type="repeat" description="WD" evidence="5">
    <location>
        <begin position="321"/>
        <end position="363"/>
    </location>
</feature>
<dbReference type="AlphaFoldDB" id="A0A368GEG1"/>
<feature type="domain" description="NLE" evidence="7">
    <location>
        <begin position="20"/>
        <end position="73"/>
    </location>
</feature>
<protein>
    <submittedName>
        <fullName evidence="8">NLE domain protein</fullName>
    </submittedName>
</protein>
<feature type="region of interest" description="Disordered" evidence="6">
    <location>
        <begin position="566"/>
        <end position="587"/>
    </location>
</feature>
<dbReference type="STRING" id="29170.A0A368GEG1"/>
<evidence type="ECO:0000256" key="2">
    <source>
        <dbReference type="ARBA" id="ARBA00022574"/>
    </source>
</evidence>
<evidence type="ECO:0000259" key="7">
    <source>
        <dbReference type="Pfam" id="PF08154"/>
    </source>
</evidence>
<dbReference type="PANTHER" id="PTHR13151:SF2">
    <property type="entry name" value="COREPRESSOR INTERACTING WITH RBPJ 1"/>
    <property type="match status" value="1"/>
</dbReference>
<organism evidence="8 9">
    <name type="scientific">Ancylostoma caninum</name>
    <name type="common">Dog hookworm</name>
    <dbReference type="NCBI Taxonomy" id="29170"/>
    <lineage>
        <taxon>Eukaryota</taxon>
        <taxon>Metazoa</taxon>
        <taxon>Ecdysozoa</taxon>
        <taxon>Nematoda</taxon>
        <taxon>Chromadorea</taxon>
        <taxon>Rhabditida</taxon>
        <taxon>Rhabditina</taxon>
        <taxon>Rhabditomorpha</taxon>
        <taxon>Strongyloidea</taxon>
        <taxon>Ancylostomatidae</taxon>
        <taxon>Ancylostomatinae</taxon>
        <taxon>Ancylostoma</taxon>
    </lineage>
</organism>
<reference evidence="8 9" key="1">
    <citation type="submission" date="2014-10" db="EMBL/GenBank/DDBJ databases">
        <title>Draft genome of the hookworm Ancylostoma caninum.</title>
        <authorList>
            <person name="Mitreva M."/>
        </authorList>
    </citation>
    <scope>NUCLEOTIDE SEQUENCE [LARGE SCALE GENOMIC DNA]</scope>
    <source>
        <strain evidence="8 9">Baltimore</strain>
    </source>
</reference>
<keyword evidence="2 5" id="KW-0853">WD repeat</keyword>
<dbReference type="Pfam" id="PF08154">
    <property type="entry name" value="NLE"/>
    <property type="match status" value="1"/>
</dbReference>
<name>A0A368GEG1_ANCCA</name>
<accession>A0A368GEG1</accession>
<evidence type="ECO:0000256" key="3">
    <source>
        <dbReference type="ARBA" id="ARBA00022737"/>
    </source>
</evidence>
<dbReference type="InterPro" id="IPR040014">
    <property type="entry name" value="CIR1"/>
</dbReference>
<sequence>MLTCFPLDIGSLSLFRLKDISSAIFDVPVSATYDNLNALVNKTILAVNDQWNEKRFEFLIGETFVRSSLAEFIEEHSVDTETVLKIECIVGKETPHSLYDIPAPDWVSSITISLSHIFSTTYSGEVIVIDKEDPSKLDGERIIVGGENQMLTLLESEHNALVPKTVFRGHERSVESADINTDCTRMISGGFDSTIKVWNLENDDDTVFDKTTNGDKHAKKRKENFITKVPMVTLAGHKDAVVALKWCTWNSNQVVSASWDHSIGLWDLQLAGEVSRIRGSKAFTGIDVNKNSGLVISSSTDSVPRLYDPRSHDGSLVKQSFIGHTGWVTCVRWDPNDDSCFVSSSFDKSLKMWDIRNNAVSSPKAGWGRASKILCPKRTFTQVWEVRQKKAIDDKRQEDLRVQYEKEQEMLNNKALLGDEKAKMGLSFMYDAPAGMARREEPKEEPKFEWQRKYQAPREEWAKDNDQIQDQPFGIQVRNVRCCKCHKWGHLNTDNECPLYGMSGNFEDAGYANNPSDLIKELRKERQAVGPSRLKEDRMEKGSFMDRTQLAEEMKDTHGLRLKGNVLNEPERSLDTDVRENDITSNL</sequence>
<evidence type="ECO:0000313" key="8">
    <source>
        <dbReference type="EMBL" id="RCN42776.1"/>
    </source>
</evidence>
<dbReference type="Pfam" id="PF00400">
    <property type="entry name" value="WD40"/>
    <property type="match status" value="3"/>
</dbReference>
<dbReference type="Proteomes" id="UP000252519">
    <property type="component" value="Unassembled WGS sequence"/>
</dbReference>
<dbReference type="EMBL" id="JOJR01000180">
    <property type="protein sequence ID" value="RCN42776.1"/>
    <property type="molecule type" value="Genomic_DNA"/>
</dbReference>
<comment type="subcellular location">
    <subcellularLocation>
        <location evidence="1">Nucleus</location>
        <location evidence="1">Nucleolus</location>
    </subcellularLocation>
</comment>
<dbReference type="SMART" id="SM00320">
    <property type="entry name" value="WD40"/>
    <property type="match status" value="5"/>
</dbReference>
<dbReference type="InterPro" id="IPR020472">
    <property type="entry name" value="WD40_PAC1"/>
</dbReference>
<feature type="compositionally biased region" description="Basic and acidic residues" evidence="6">
    <location>
        <begin position="569"/>
        <end position="587"/>
    </location>
</feature>
<dbReference type="GO" id="GO:0003714">
    <property type="term" value="F:transcription corepressor activity"/>
    <property type="evidence" value="ECO:0007669"/>
    <property type="project" value="InterPro"/>
</dbReference>
<dbReference type="InterPro" id="IPR015943">
    <property type="entry name" value="WD40/YVTN_repeat-like_dom_sf"/>
</dbReference>
<dbReference type="PRINTS" id="PR00320">
    <property type="entry name" value="GPROTEINBRPT"/>
</dbReference>
<dbReference type="OrthoDB" id="6253837at2759"/>
<dbReference type="SUPFAM" id="SSF50978">
    <property type="entry name" value="WD40 repeat-like"/>
    <property type="match status" value="1"/>
</dbReference>
<evidence type="ECO:0000313" key="9">
    <source>
        <dbReference type="Proteomes" id="UP000252519"/>
    </source>
</evidence>
<comment type="caution">
    <text evidence="8">The sequence shown here is derived from an EMBL/GenBank/DDBJ whole genome shotgun (WGS) entry which is preliminary data.</text>
</comment>
<feature type="repeat" description="WD" evidence="5">
    <location>
        <begin position="167"/>
        <end position="208"/>
    </location>
</feature>
<proteinExistence type="predicted"/>
<dbReference type="GO" id="GO:0005730">
    <property type="term" value="C:nucleolus"/>
    <property type="evidence" value="ECO:0007669"/>
    <property type="project" value="UniProtKB-SubCell"/>
</dbReference>
<evidence type="ECO:0000256" key="4">
    <source>
        <dbReference type="ARBA" id="ARBA00023242"/>
    </source>
</evidence>
<evidence type="ECO:0000256" key="5">
    <source>
        <dbReference type="PROSITE-ProRule" id="PRU00221"/>
    </source>
</evidence>
<keyword evidence="3" id="KW-0677">Repeat</keyword>
<gene>
    <name evidence="8" type="ORF">ANCCAN_11259</name>
</gene>
<keyword evidence="4" id="KW-0539">Nucleus</keyword>
<evidence type="ECO:0000256" key="1">
    <source>
        <dbReference type="ARBA" id="ARBA00004604"/>
    </source>
</evidence>
<feature type="repeat" description="WD" evidence="5">
    <location>
        <begin position="234"/>
        <end position="276"/>
    </location>
</feature>
<dbReference type="InterPro" id="IPR019775">
    <property type="entry name" value="WD40_repeat_CS"/>
</dbReference>
<keyword evidence="9" id="KW-1185">Reference proteome</keyword>
<evidence type="ECO:0000256" key="6">
    <source>
        <dbReference type="SAM" id="MobiDB-lite"/>
    </source>
</evidence>
<dbReference type="InterPro" id="IPR036322">
    <property type="entry name" value="WD40_repeat_dom_sf"/>
</dbReference>
<dbReference type="PROSITE" id="PS50294">
    <property type="entry name" value="WD_REPEATS_REGION"/>
    <property type="match status" value="3"/>
</dbReference>
<dbReference type="PANTHER" id="PTHR13151">
    <property type="entry name" value="CBF1 INTERACTING COREPRESSOR CIR"/>
    <property type="match status" value="1"/>
</dbReference>